<comment type="similarity">
    <text evidence="2">Belongs to the major facilitator superfamily. Sugar transporter (TC 2.A.1.1) family.</text>
</comment>
<dbReference type="SUPFAM" id="SSF103473">
    <property type="entry name" value="MFS general substrate transporter"/>
    <property type="match status" value="1"/>
</dbReference>
<dbReference type="PRINTS" id="PR00171">
    <property type="entry name" value="SUGRTRNSPORT"/>
</dbReference>
<feature type="transmembrane region" description="Helical" evidence="10">
    <location>
        <begin position="512"/>
        <end position="535"/>
    </location>
</feature>
<evidence type="ECO:0000256" key="4">
    <source>
        <dbReference type="ARBA" id="ARBA00022597"/>
    </source>
</evidence>
<dbReference type="eggNOG" id="KOG0254">
    <property type="taxonomic scope" value="Eukaryota"/>
</dbReference>
<dbReference type="InterPro" id="IPR050360">
    <property type="entry name" value="MFS_Sugar_Transporters"/>
</dbReference>
<dbReference type="CDD" id="cd17356">
    <property type="entry name" value="MFS_HXT"/>
    <property type="match status" value="1"/>
</dbReference>
<keyword evidence="13" id="KW-1185">Reference proteome</keyword>
<feature type="compositionally biased region" description="Polar residues" evidence="9">
    <location>
        <begin position="597"/>
        <end position="608"/>
    </location>
</feature>
<feature type="compositionally biased region" description="Polar residues" evidence="9">
    <location>
        <begin position="750"/>
        <end position="787"/>
    </location>
</feature>
<dbReference type="InterPro" id="IPR005829">
    <property type="entry name" value="Sugar_transporter_CS"/>
</dbReference>
<feature type="transmembrane region" description="Helical" evidence="10">
    <location>
        <begin position="478"/>
        <end position="500"/>
    </location>
</feature>
<dbReference type="Pfam" id="PF00083">
    <property type="entry name" value="Sugar_tr"/>
    <property type="match status" value="1"/>
</dbReference>
<dbReference type="NCBIfam" id="TIGR00879">
    <property type="entry name" value="SP"/>
    <property type="match status" value="1"/>
</dbReference>
<feature type="transmembrane region" description="Helical" evidence="10">
    <location>
        <begin position="223"/>
        <end position="243"/>
    </location>
</feature>
<evidence type="ECO:0000313" key="12">
    <source>
        <dbReference type="EMBL" id="CAG98023.1"/>
    </source>
</evidence>
<dbReference type="OMA" id="AFTKTPW"/>
<evidence type="ECO:0000259" key="11">
    <source>
        <dbReference type="PROSITE" id="PS50850"/>
    </source>
</evidence>
<dbReference type="GO" id="GO:0005536">
    <property type="term" value="F:D-glucose binding"/>
    <property type="evidence" value="ECO:0007669"/>
    <property type="project" value="UniProtKB-ARBA"/>
</dbReference>
<feature type="transmembrane region" description="Helical" evidence="10">
    <location>
        <begin position="189"/>
        <end position="211"/>
    </location>
</feature>
<feature type="transmembrane region" description="Helical" evidence="10">
    <location>
        <begin position="255"/>
        <end position="276"/>
    </location>
</feature>
<sequence length="787" mass="86857">MTTDSVPRKNISQAIKLVFLRRKAQERNEAGSSEVPTGGKSNNASATSSPEEALENSGENFELTNFASLSEMESEIFLAPPAKQSKKISILVGMFVAVGGFLFGYDTGLINNISEMPYVNQKFAPNKNHFTTPQISILVSFLSLGTFIGALLAPLISDSYGRKTTMIFSTFVVFMIGNSLQVAAGSMTILVVGRVLSGMSVGLISAAVPLYQSEAAQKSVRGAIISCYQWAITWGLLVASAVSQGTYKRMDASSYQIPIGLQYIWSFLLGVGILFLPESPRYYVFKDRLDKAAKSLSFLRGVPEDDSGLLEELVEIKATYDYEMSFGKISYLDCFRSTRSRTKQRLRMLTGIALQAFQQVSGINFIFYYGVDFFNKSGVSESYLVSFVTYAVNVAFNIPGLFLVEYIGRRKLLLMGGILMTISNFIIAIVGLATDSMVANKVMIAFICLFIASFSATWGGGVWVISAELYPLGVRAKCTAICAASNWLINFICALITPYIMHIDSSVRQTSIGTKIFFVWGSLNAVGVLVVYFTVYETNGLSLEEIDELYKKSSSGINSIEWNKKIKAFPDLFQRTRPNNEGDGEADDNIHTDENYNHTISSYNGTQNNEKYPIQVQMPQFGVRNIEFLNTTGSSPQSDMTEPNFVDLGNGLGITTYQRGPPSVLTDSSEEEEEGQQQETDETEEGKSFKHQYTDARNKNRGERGSFNSNSSTSGTTRSSSHKASVQRMEEINLYMAQLMHRGGTEDLSRNTTDNTHQPISHDIMSQWNSSSQNKGPSTQTDINSNT</sequence>
<dbReference type="InterPro" id="IPR036259">
    <property type="entry name" value="MFS_trans_sf"/>
</dbReference>
<evidence type="ECO:0000313" key="13">
    <source>
        <dbReference type="Proteomes" id="UP000000598"/>
    </source>
</evidence>
<evidence type="ECO:0000256" key="6">
    <source>
        <dbReference type="ARBA" id="ARBA00022989"/>
    </source>
</evidence>
<dbReference type="PANTHER" id="PTHR48022:SF16">
    <property type="entry name" value="HIGH GLUCOSE SENSOR RGT2-RELATED"/>
    <property type="match status" value="1"/>
</dbReference>
<evidence type="ECO:0000256" key="9">
    <source>
        <dbReference type="SAM" id="MobiDB-lite"/>
    </source>
</evidence>
<dbReference type="PROSITE" id="PS00217">
    <property type="entry name" value="SUGAR_TRANSPORT_2"/>
    <property type="match status" value="1"/>
</dbReference>
<feature type="transmembrane region" description="Helical" evidence="10">
    <location>
        <begin position="135"/>
        <end position="153"/>
    </location>
</feature>
<evidence type="ECO:0000256" key="2">
    <source>
        <dbReference type="ARBA" id="ARBA00010992"/>
    </source>
</evidence>
<feature type="compositionally biased region" description="Acidic residues" evidence="9">
    <location>
        <begin position="668"/>
        <end position="684"/>
    </location>
</feature>
<dbReference type="GeneID" id="2895755"/>
<dbReference type="PaxDb" id="284590-Q6CL74"/>
<gene>
    <name evidence="12" type="ORF">KLLA0_F05181g</name>
</gene>
<dbReference type="KEGG" id="kla:KLLA0_F05181g"/>
<feature type="transmembrane region" description="Helical" evidence="10">
    <location>
        <begin position="412"/>
        <end position="432"/>
    </location>
</feature>
<evidence type="ECO:0000256" key="1">
    <source>
        <dbReference type="ARBA" id="ARBA00004141"/>
    </source>
</evidence>
<reference evidence="12 13" key="1">
    <citation type="journal article" date="2004" name="Nature">
        <title>Genome evolution in yeasts.</title>
        <authorList>
            <consortium name="Genolevures"/>
            <person name="Dujon B."/>
            <person name="Sherman D."/>
            <person name="Fischer G."/>
            <person name="Durrens P."/>
            <person name="Casaregola S."/>
            <person name="Lafontaine I."/>
            <person name="de Montigny J."/>
            <person name="Marck C."/>
            <person name="Neuveglise C."/>
            <person name="Talla E."/>
            <person name="Goffard N."/>
            <person name="Frangeul L."/>
            <person name="Aigle M."/>
            <person name="Anthouard V."/>
            <person name="Babour A."/>
            <person name="Barbe V."/>
            <person name="Barnay S."/>
            <person name="Blanchin S."/>
            <person name="Beckerich J.M."/>
            <person name="Beyne E."/>
            <person name="Bleykasten C."/>
            <person name="Boisrame A."/>
            <person name="Boyer J."/>
            <person name="Cattolico L."/>
            <person name="Confanioleri F."/>
            <person name="de Daruvar A."/>
            <person name="Despons L."/>
            <person name="Fabre E."/>
            <person name="Fairhead C."/>
            <person name="Ferry-Dumazet H."/>
            <person name="Groppi A."/>
            <person name="Hantraye F."/>
            <person name="Hennequin C."/>
            <person name="Jauniaux N."/>
            <person name="Joyet P."/>
            <person name="Kachouri R."/>
            <person name="Kerrest A."/>
            <person name="Koszul R."/>
            <person name="Lemaire M."/>
            <person name="Lesur I."/>
            <person name="Ma L."/>
            <person name="Muller H."/>
            <person name="Nicaud J.M."/>
            <person name="Nikolski M."/>
            <person name="Oztas S."/>
            <person name="Ozier-Kalogeropoulos O."/>
            <person name="Pellenz S."/>
            <person name="Potier S."/>
            <person name="Richard G.F."/>
            <person name="Straub M.L."/>
            <person name="Suleau A."/>
            <person name="Swennene D."/>
            <person name="Tekaia F."/>
            <person name="Wesolowski-Louvel M."/>
            <person name="Westhof E."/>
            <person name="Wirth B."/>
            <person name="Zeniou-Meyer M."/>
            <person name="Zivanovic I."/>
            <person name="Bolotin-Fukuhara M."/>
            <person name="Thierry A."/>
            <person name="Bouchier C."/>
            <person name="Caudron B."/>
            <person name="Scarpelli C."/>
            <person name="Gaillardin C."/>
            <person name="Weissenbach J."/>
            <person name="Wincker P."/>
            <person name="Souciet J.L."/>
        </authorList>
    </citation>
    <scope>NUCLEOTIDE SEQUENCE [LARGE SCALE GENOMIC DNA]</scope>
    <source>
        <strain evidence="13">ATCC 8585 / CBS 2359 / DSM 70799 / NBRC 1267 / NRRL Y-1140 / WM37</strain>
    </source>
</reference>
<feature type="region of interest" description="Disordered" evidence="9">
    <location>
        <begin position="745"/>
        <end position="787"/>
    </location>
</feature>
<dbReference type="GO" id="GO:0010255">
    <property type="term" value="P:glucose mediated signaling pathway"/>
    <property type="evidence" value="ECO:0007669"/>
    <property type="project" value="UniProtKB-ARBA"/>
</dbReference>
<keyword evidence="7 10" id="KW-0472">Membrane</keyword>
<dbReference type="STRING" id="284590.Q6CL74"/>
<dbReference type="HOGENOM" id="CLU_001265_42_0_1"/>
<evidence type="ECO:0000256" key="8">
    <source>
        <dbReference type="ARBA" id="ARBA00023180"/>
    </source>
</evidence>
<dbReference type="RefSeq" id="XP_455315.1">
    <property type="nucleotide sequence ID" value="XM_455315.1"/>
</dbReference>
<feature type="compositionally biased region" description="Polar residues" evidence="9">
    <location>
        <begin position="630"/>
        <end position="641"/>
    </location>
</feature>
<dbReference type="PROSITE" id="PS50850">
    <property type="entry name" value="MFS"/>
    <property type="match status" value="1"/>
</dbReference>
<dbReference type="PROSITE" id="PS00216">
    <property type="entry name" value="SUGAR_TRANSPORT_1"/>
    <property type="match status" value="1"/>
</dbReference>
<dbReference type="InterPro" id="IPR005828">
    <property type="entry name" value="MFS_sugar_transport-like"/>
</dbReference>
<dbReference type="GO" id="GO:0005886">
    <property type="term" value="C:plasma membrane"/>
    <property type="evidence" value="ECO:0007669"/>
    <property type="project" value="UniProtKB-ARBA"/>
</dbReference>
<dbReference type="InterPro" id="IPR003663">
    <property type="entry name" value="Sugar/inositol_transpt"/>
</dbReference>
<dbReference type="GO" id="GO:0005351">
    <property type="term" value="F:carbohydrate:proton symporter activity"/>
    <property type="evidence" value="ECO:0007669"/>
    <property type="project" value="TreeGrafter"/>
</dbReference>
<comment type="subcellular location">
    <subcellularLocation>
        <location evidence="1">Membrane</location>
        <topology evidence="1">Multi-pass membrane protein</topology>
    </subcellularLocation>
</comment>
<dbReference type="FunFam" id="1.20.1250.20:FF:000115">
    <property type="entry name" value="High-affinity glucose transporter"/>
    <property type="match status" value="1"/>
</dbReference>
<keyword evidence="3" id="KW-0813">Transport</keyword>
<keyword evidence="4" id="KW-0762">Sugar transport</keyword>
<accession>Q6CL74</accession>
<evidence type="ECO:0000256" key="5">
    <source>
        <dbReference type="ARBA" id="ARBA00022692"/>
    </source>
</evidence>
<feature type="region of interest" description="Disordered" evidence="9">
    <location>
        <begin position="26"/>
        <end position="57"/>
    </location>
</feature>
<dbReference type="PANTHER" id="PTHR48022">
    <property type="entry name" value="PLASTIDIC GLUCOSE TRANSPORTER 4"/>
    <property type="match status" value="1"/>
</dbReference>
<dbReference type="Gene3D" id="1.20.1250.20">
    <property type="entry name" value="MFS general substrate transporter like domains"/>
    <property type="match status" value="1"/>
</dbReference>
<keyword evidence="5 10" id="KW-0812">Transmembrane</keyword>
<evidence type="ECO:0000256" key="10">
    <source>
        <dbReference type="SAM" id="Phobius"/>
    </source>
</evidence>
<feature type="transmembrane region" description="Helical" evidence="10">
    <location>
        <begin position="88"/>
        <end position="105"/>
    </location>
</feature>
<evidence type="ECO:0000256" key="3">
    <source>
        <dbReference type="ARBA" id="ARBA00022448"/>
    </source>
</evidence>
<feature type="domain" description="Major facilitator superfamily (MFS) profile" evidence="11">
    <location>
        <begin position="92"/>
        <end position="539"/>
    </location>
</feature>
<organism evidence="12 13">
    <name type="scientific">Kluyveromyces lactis (strain ATCC 8585 / CBS 2359 / DSM 70799 / NBRC 1267 / NRRL Y-1140 / WM37)</name>
    <name type="common">Yeast</name>
    <name type="synonym">Candida sphaerica</name>
    <dbReference type="NCBI Taxonomy" id="284590"/>
    <lineage>
        <taxon>Eukaryota</taxon>
        <taxon>Fungi</taxon>
        <taxon>Dikarya</taxon>
        <taxon>Ascomycota</taxon>
        <taxon>Saccharomycotina</taxon>
        <taxon>Saccharomycetes</taxon>
        <taxon>Saccharomycetales</taxon>
        <taxon>Saccharomycetaceae</taxon>
        <taxon>Kluyveromyces</taxon>
    </lineage>
</organism>
<feature type="region of interest" description="Disordered" evidence="9">
    <location>
        <begin position="575"/>
        <end position="608"/>
    </location>
</feature>
<keyword evidence="6 10" id="KW-1133">Transmembrane helix</keyword>
<dbReference type="Proteomes" id="UP000000598">
    <property type="component" value="Chromosome F"/>
</dbReference>
<keyword evidence="8" id="KW-0325">Glycoprotein</keyword>
<feature type="transmembrane region" description="Helical" evidence="10">
    <location>
        <begin position="444"/>
        <end position="466"/>
    </location>
</feature>
<feature type="compositionally biased region" description="Basic and acidic residues" evidence="9">
    <location>
        <begin position="685"/>
        <end position="704"/>
    </location>
</feature>
<feature type="transmembrane region" description="Helical" evidence="10">
    <location>
        <begin position="346"/>
        <end position="371"/>
    </location>
</feature>
<dbReference type="FunCoup" id="Q6CL74">
    <property type="interactions" value="296"/>
</dbReference>
<feature type="region of interest" description="Disordered" evidence="9">
    <location>
        <begin position="630"/>
        <end position="726"/>
    </location>
</feature>
<name>Q6CL74_KLULA</name>
<dbReference type="InterPro" id="IPR020846">
    <property type="entry name" value="MFS_dom"/>
</dbReference>
<dbReference type="EMBL" id="CR382126">
    <property type="protein sequence ID" value="CAG98023.1"/>
    <property type="molecule type" value="Genomic_DNA"/>
</dbReference>
<dbReference type="AlphaFoldDB" id="Q6CL74"/>
<protein>
    <submittedName>
        <fullName evidence="12">KLLA0F05181p</fullName>
    </submittedName>
</protein>
<evidence type="ECO:0000256" key="7">
    <source>
        <dbReference type="ARBA" id="ARBA00023136"/>
    </source>
</evidence>
<dbReference type="InParanoid" id="Q6CL74"/>
<feature type="compositionally biased region" description="Polar residues" evidence="9">
    <location>
        <begin position="30"/>
        <end position="50"/>
    </location>
</feature>
<feature type="compositionally biased region" description="Low complexity" evidence="9">
    <location>
        <begin position="705"/>
        <end position="719"/>
    </location>
</feature>
<feature type="transmembrane region" description="Helical" evidence="10">
    <location>
        <begin position="383"/>
        <end position="405"/>
    </location>
</feature>
<proteinExistence type="inferred from homology"/>
<feature type="transmembrane region" description="Helical" evidence="10">
    <location>
        <begin position="165"/>
        <end position="183"/>
    </location>
</feature>